<dbReference type="PANTHER" id="PTHR42724:SF1">
    <property type="entry name" value="TETRAACYLDISACCHARIDE 4'-KINASE, MITOCHONDRIAL-RELATED"/>
    <property type="match status" value="1"/>
</dbReference>
<dbReference type="GO" id="GO:0009245">
    <property type="term" value="P:lipid A biosynthetic process"/>
    <property type="evidence" value="ECO:0007669"/>
    <property type="project" value="UniProtKB-KW"/>
</dbReference>
<evidence type="ECO:0000256" key="2">
    <source>
        <dbReference type="ARBA" id="ARBA00012071"/>
    </source>
</evidence>
<proteinExistence type="inferred from homology"/>
<dbReference type="GO" id="GO:0005524">
    <property type="term" value="F:ATP binding"/>
    <property type="evidence" value="ECO:0007669"/>
    <property type="project" value="UniProtKB-KW"/>
</dbReference>
<reference evidence="10" key="1">
    <citation type="submission" date="2023-07" db="EMBL/GenBank/DDBJ databases">
        <title>draft genome sequence of fig (Ficus carica).</title>
        <authorList>
            <person name="Takahashi T."/>
            <person name="Nishimura K."/>
        </authorList>
    </citation>
    <scope>NUCLEOTIDE SEQUENCE</scope>
</reference>
<organism evidence="10 11">
    <name type="scientific">Ficus carica</name>
    <name type="common">Common fig</name>
    <dbReference type="NCBI Taxonomy" id="3494"/>
    <lineage>
        <taxon>Eukaryota</taxon>
        <taxon>Viridiplantae</taxon>
        <taxon>Streptophyta</taxon>
        <taxon>Embryophyta</taxon>
        <taxon>Tracheophyta</taxon>
        <taxon>Spermatophyta</taxon>
        <taxon>Magnoliopsida</taxon>
        <taxon>eudicotyledons</taxon>
        <taxon>Gunneridae</taxon>
        <taxon>Pentapetalae</taxon>
        <taxon>rosids</taxon>
        <taxon>fabids</taxon>
        <taxon>Rosales</taxon>
        <taxon>Moraceae</taxon>
        <taxon>Ficeae</taxon>
        <taxon>Ficus</taxon>
    </lineage>
</organism>
<dbReference type="InterPro" id="IPR003758">
    <property type="entry name" value="LpxK"/>
</dbReference>
<dbReference type="GO" id="GO:0009029">
    <property type="term" value="F:lipid-A 4'-kinase activity"/>
    <property type="evidence" value="ECO:0007669"/>
    <property type="project" value="UniProtKB-EC"/>
</dbReference>
<evidence type="ECO:0000256" key="9">
    <source>
        <dbReference type="ARBA" id="ARBA00023098"/>
    </source>
</evidence>
<keyword evidence="9" id="KW-0443">Lipid metabolism</keyword>
<keyword evidence="8" id="KW-0067">ATP-binding</keyword>
<evidence type="ECO:0000256" key="4">
    <source>
        <dbReference type="ARBA" id="ARBA00022556"/>
    </source>
</evidence>
<evidence type="ECO:0000256" key="5">
    <source>
        <dbReference type="ARBA" id="ARBA00022679"/>
    </source>
</evidence>
<dbReference type="HAMAP" id="MF_00409">
    <property type="entry name" value="LpxK"/>
    <property type="match status" value="1"/>
</dbReference>
<dbReference type="NCBIfam" id="TIGR00682">
    <property type="entry name" value="lpxK"/>
    <property type="match status" value="1"/>
</dbReference>
<dbReference type="Pfam" id="PF02606">
    <property type="entry name" value="LpxK"/>
    <property type="match status" value="1"/>
</dbReference>
<keyword evidence="6" id="KW-0547">Nucleotide-binding</keyword>
<keyword evidence="7" id="KW-0418">Kinase</keyword>
<evidence type="ECO:0000256" key="3">
    <source>
        <dbReference type="ARBA" id="ARBA00022516"/>
    </source>
</evidence>
<dbReference type="EMBL" id="BTGU01000038">
    <property type="protein sequence ID" value="GMN51620.1"/>
    <property type="molecule type" value="Genomic_DNA"/>
</dbReference>
<keyword evidence="11" id="KW-1185">Reference proteome</keyword>
<keyword evidence="4" id="KW-0441">Lipid A biosynthesis</keyword>
<keyword evidence="5" id="KW-0808">Transferase</keyword>
<comment type="pathway">
    <text evidence="1">Glycolipid biosynthesis; lipid IV(A) biosynthesis; lipid IV(A) from (3R)-3-hydroxytetradecanoyl-[acyl-carrier-protein] and UDP-N-acetyl-alpha-D-glucosamine: step 6/6.</text>
</comment>
<keyword evidence="3" id="KW-0444">Lipid biosynthesis</keyword>
<dbReference type="GO" id="GO:0016020">
    <property type="term" value="C:membrane"/>
    <property type="evidence" value="ECO:0007669"/>
    <property type="project" value="GOC"/>
</dbReference>
<evidence type="ECO:0000256" key="7">
    <source>
        <dbReference type="ARBA" id="ARBA00022777"/>
    </source>
</evidence>
<dbReference type="AlphaFoldDB" id="A0AA88AGC8"/>
<evidence type="ECO:0000256" key="1">
    <source>
        <dbReference type="ARBA" id="ARBA00004870"/>
    </source>
</evidence>
<evidence type="ECO:0000313" key="11">
    <source>
        <dbReference type="Proteomes" id="UP001187192"/>
    </source>
</evidence>
<evidence type="ECO:0000313" key="10">
    <source>
        <dbReference type="EMBL" id="GMN51620.1"/>
    </source>
</evidence>
<dbReference type="PANTHER" id="PTHR42724">
    <property type="entry name" value="TETRAACYLDISACCHARIDE 4'-KINASE"/>
    <property type="match status" value="1"/>
</dbReference>
<protein>
    <recommendedName>
        <fullName evidence="2">tetraacyldisaccharide 4'-kinase</fullName>
        <ecNumber evidence="2">2.7.1.130</ecNumber>
    </recommendedName>
</protein>
<accession>A0AA88AGC8</accession>
<comment type="caution">
    <text evidence="10">The sequence shown here is derived from an EMBL/GenBank/DDBJ whole genome shotgun (WGS) entry which is preliminary data.</text>
</comment>
<name>A0AA88AGC8_FICCA</name>
<sequence>MPTVSVPPSFLPLSAFVRSPMENLRKAVNEIAYAHDHAKLSPLHRSILPVLSLASSLYSLALSLRRSLYGLRLFRRHRLPVPVISVGNLTWGGNGKTPMVEFIALWLADSGISPLILSRGYAGGDEAKMLQRHFLGRSVKIGVGANRAATADSFIKKYGYLDPSTFVDRLRVETKAPSHHSLKKIGVAILDDGMQHWSLERDIEIVMVNGLTLWGNRRLLPRGPLRESLNALQRADIVVLHHADLISEQNLKDIELMVRGIKESLPIFFTRMAPSHFFDVRNINSKKPLESLSNTNVLCVSAIGSATAFVQGMKKLGAVYVDQLEFSDHHMFQSTDMEMIKKRLGELEEKFHSKPVVVVTEKDYDRDPDILKRLDPFEVLALCCEFQIVPNRGFTEDGFKKLFKEILELQLQGRMQN</sequence>
<dbReference type="EC" id="2.7.1.130" evidence="2"/>
<evidence type="ECO:0000256" key="6">
    <source>
        <dbReference type="ARBA" id="ARBA00022741"/>
    </source>
</evidence>
<gene>
    <name evidence="10" type="ORF">TIFTF001_020771</name>
</gene>
<evidence type="ECO:0000256" key="8">
    <source>
        <dbReference type="ARBA" id="ARBA00022840"/>
    </source>
</evidence>
<dbReference type="Proteomes" id="UP001187192">
    <property type="component" value="Unassembled WGS sequence"/>
</dbReference>